<dbReference type="Gene3D" id="2.180.10.10">
    <property type="entry name" value="RHS repeat-associated core"/>
    <property type="match status" value="1"/>
</dbReference>
<dbReference type="OrthoDB" id="878730at2"/>
<dbReference type="EMBL" id="RDOJ01000019">
    <property type="protein sequence ID" value="RLZ07125.1"/>
    <property type="molecule type" value="Genomic_DNA"/>
</dbReference>
<evidence type="ECO:0000313" key="1">
    <source>
        <dbReference type="EMBL" id="RLZ07125.1"/>
    </source>
</evidence>
<dbReference type="AlphaFoldDB" id="A0A3L9M281"/>
<reference evidence="1 2" key="1">
    <citation type="submission" date="2018-10" db="EMBL/GenBank/DDBJ databases">
        <authorList>
            <person name="Chen X."/>
        </authorList>
    </citation>
    <scope>NUCLEOTIDE SEQUENCE [LARGE SCALE GENOMIC DNA]</scope>
    <source>
        <strain evidence="1 2">YIM 102668</strain>
    </source>
</reference>
<sequence>MQRLWSKKFNKVFDEHTKRSDELQDELNLNLYDYGAINYDPAIGRWFNIDPLAEKMRLHSPYNYAFNNPIRFIDPDGMIAIDVIDEDREQKIFNLNREPHFIGNPDPPIGGNPQNGQVHKDSTGQWEFDSKQNLWVGKNGSENILNESYSLGETVIQGSQTKSSLGNLWDSNLVRSVIGDFVNIGVGFTGIVGTGSGASFEFNWVLHGPEASILPILSTTTPVGGGFNLDATFNIGKSYYLGSSNDITRSMIQTNTANGDFPTLWGSAGLTEGGKIGVTRTYTTTTTGYGIIGGQINIGLGIPAGPFPVNGSGGISNTFILKDFKK</sequence>
<proteinExistence type="predicted"/>
<organism evidence="1 2">
    <name type="scientific">Faecalibacter macacae</name>
    <dbReference type="NCBI Taxonomy" id="1859289"/>
    <lineage>
        <taxon>Bacteria</taxon>
        <taxon>Pseudomonadati</taxon>
        <taxon>Bacteroidota</taxon>
        <taxon>Flavobacteriia</taxon>
        <taxon>Flavobacteriales</taxon>
        <taxon>Weeksellaceae</taxon>
        <taxon>Faecalibacter</taxon>
    </lineage>
</organism>
<dbReference type="Proteomes" id="UP000275348">
    <property type="component" value="Unassembled WGS sequence"/>
</dbReference>
<evidence type="ECO:0000313" key="2">
    <source>
        <dbReference type="Proteomes" id="UP000275348"/>
    </source>
</evidence>
<keyword evidence="2" id="KW-1185">Reference proteome</keyword>
<dbReference type="InterPro" id="IPR022385">
    <property type="entry name" value="Rhs_assc_core"/>
</dbReference>
<accession>A0A3L9M281</accession>
<protein>
    <recommendedName>
        <fullName evidence="3">RHS repeat-associated core domain-containing protein</fullName>
    </recommendedName>
</protein>
<name>A0A3L9M281_9FLAO</name>
<evidence type="ECO:0008006" key="3">
    <source>
        <dbReference type="Google" id="ProtNLM"/>
    </source>
</evidence>
<dbReference type="RefSeq" id="WP_121935409.1">
    <property type="nucleotide sequence ID" value="NZ_RDOJ01000019.1"/>
</dbReference>
<comment type="caution">
    <text evidence="1">The sequence shown here is derived from an EMBL/GenBank/DDBJ whole genome shotgun (WGS) entry which is preliminary data.</text>
</comment>
<gene>
    <name evidence="1" type="ORF">EAH69_11785</name>
</gene>
<dbReference type="NCBIfam" id="TIGR03696">
    <property type="entry name" value="Rhs_assc_core"/>
    <property type="match status" value="1"/>
</dbReference>